<dbReference type="Pfam" id="PF01381">
    <property type="entry name" value="HTH_3"/>
    <property type="match status" value="1"/>
</dbReference>
<dbReference type="InterPro" id="IPR010982">
    <property type="entry name" value="Lambda_DNA-bd_dom_sf"/>
</dbReference>
<evidence type="ECO:0000313" key="2">
    <source>
        <dbReference type="EMBL" id="MFD1938772.1"/>
    </source>
</evidence>
<dbReference type="CDD" id="cd00093">
    <property type="entry name" value="HTH_XRE"/>
    <property type="match status" value="1"/>
</dbReference>
<keyword evidence="3" id="KW-1185">Reference proteome</keyword>
<gene>
    <name evidence="2" type="ORF">ACFSKW_45650</name>
</gene>
<dbReference type="Gene3D" id="1.10.260.40">
    <property type="entry name" value="lambda repressor-like DNA-binding domains"/>
    <property type="match status" value="1"/>
</dbReference>
<evidence type="ECO:0000313" key="3">
    <source>
        <dbReference type="Proteomes" id="UP001597368"/>
    </source>
</evidence>
<accession>A0ABW4TCM7</accession>
<proteinExistence type="predicted"/>
<evidence type="ECO:0000259" key="1">
    <source>
        <dbReference type="PROSITE" id="PS50943"/>
    </source>
</evidence>
<dbReference type="Proteomes" id="UP001597368">
    <property type="component" value="Unassembled WGS sequence"/>
</dbReference>
<comment type="caution">
    <text evidence="2">The sequence shown here is derived from an EMBL/GenBank/DDBJ whole genome shotgun (WGS) entry which is preliminary data.</text>
</comment>
<dbReference type="PROSITE" id="PS50943">
    <property type="entry name" value="HTH_CROC1"/>
    <property type="match status" value="1"/>
</dbReference>
<name>A0ABW4TCM7_9ACTN</name>
<organism evidence="2 3">
    <name type="scientific">Nonomuraea mangrovi</name>
    <dbReference type="NCBI Taxonomy" id="2316207"/>
    <lineage>
        <taxon>Bacteria</taxon>
        <taxon>Bacillati</taxon>
        <taxon>Actinomycetota</taxon>
        <taxon>Actinomycetes</taxon>
        <taxon>Streptosporangiales</taxon>
        <taxon>Streptosporangiaceae</taxon>
        <taxon>Nonomuraea</taxon>
    </lineage>
</organism>
<dbReference type="InterPro" id="IPR001387">
    <property type="entry name" value="Cro/C1-type_HTH"/>
</dbReference>
<sequence>MGERLEWLIAHIRDPDTTQFFTANALARKAGVTDTTVSRVCRGDTRNSRPKTLDKLAAAFGLPPTIFHHAPKINAIWTLALSGDPRGQQMIEQMQSLQAAQALGMVATAGRLERIQRSNPDAYAAIMTLIKMAESSSTDPSDDQ</sequence>
<protein>
    <submittedName>
        <fullName evidence="2">Helix-turn-helix domain-containing protein</fullName>
    </submittedName>
</protein>
<feature type="domain" description="HTH cro/C1-type" evidence="1">
    <location>
        <begin position="25"/>
        <end position="67"/>
    </location>
</feature>
<dbReference type="EMBL" id="JBHUFV010000074">
    <property type="protein sequence ID" value="MFD1938772.1"/>
    <property type="molecule type" value="Genomic_DNA"/>
</dbReference>
<dbReference type="SUPFAM" id="SSF47413">
    <property type="entry name" value="lambda repressor-like DNA-binding domains"/>
    <property type="match status" value="1"/>
</dbReference>
<dbReference type="RefSeq" id="WP_379580866.1">
    <property type="nucleotide sequence ID" value="NZ_JBHUFV010000074.1"/>
</dbReference>
<reference evidence="3" key="1">
    <citation type="journal article" date="2019" name="Int. J. Syst. Evol. Microbiol.">
        <title>The Global Catalogue of Microorganisms (GCM) 10K type strain sequencing project: providing services to taxonomists for standard genome sequencing and annotation.</title>
        <authorList>
            <consortium name="The Broad Institute Genomics Platform"/>
            <consortium name="The Broad Institute Genome Sequencing Center for Infectious Disease"/>
            <person name="Wu L."/>
            <person name="Ma J."/>
        </authorList>
    </citation>
    <scope>NUCLEOTIDE SEQUENCE [LARGE SCALE GENOMIC DNA]</scope>
    <source>
        <strain evidence="3">ICMP 6774ER</strain>
    </source>
</reference>